<feature type="region of interest" description="Disordered" evidence="1">
    <location>
        <begin position="240"/>
        <end position="259"/>
    </location>
</feature>
<dbReference type="InterPro" id="IPR036465">
    <property type="entry name" value="vWFA_dom_sf"/>
</dbReference>
<evidence type="ECO:0000313" key="3">
    <source>
        <dbReference type="EMBL" id="ARU55252.1"/>
    </source>
</evidence>
<dbReference type="OrthoDB" id="6395027at2"/>
<dbReference type="InterPro" id="IPR006538">
    <property type="entry name" value="CobT"/>
</dbReference>
<feature type="region of interest" description="Disordered" evidence="1">
    <location>
        <begin position="277"/>
        <end position="302"/>
    </location>
</feature>
<dbReference type="EMBL" id="CP021425">
    <property type="protein sequence ID" value="ARU55252.1"/>
    <property type="molecule type" value="Genomic_DNA"/>
</dbReference>
<feature type="domain" description="VWFA" evidence="2">
    <location>
        <begin position="406"/>
        <end position="612"/>
    </location>
</feature>
<dbReference type="InterPro" id="IPR051928">
    <property type="entry name" value="NorD/CobT"/>
</dbReference>
<organism evidence="3 4">
    <name type="scientific">Oleiphilus messinensis</name>
    <dbReference type="NCBI Taxonomy" id="141451"/>
    <lineage>
        <taxon>Bacteria</taxon>
        <taxon>Pseudomonadati</taxon>
        <taxon>Pseudomonadota</taxon>
        <taxon>Gammaproteobacteria</taxon>
        <taxon>Oceanospirillales</taxon>
        <taxon>Oleiphilaceae</taxon>
        <taxon>Oleiphilus</taxon>
    </lineage>
</organism>
<name>A0A1Y0I452_9GAMM</name>
<dbReference type="RefSeq" id="WP_087460378.1">
    <property type="nucleotide sequence ID" value="NZ_CP021425.1"/>
</dbReference>
<gene>
    <name evidence="3" type="ORF">OLMES_1168</name>
</gene>
<dbReference type="PANTHER" id="PTHR41248:SF1">
    <property type="entry name" value="NORD PROTEIN"/>
    <property type="match status" value="1"/>
</dbReference>
<dbReference type="GO" id="GO:0009236">
    <property type="term" value="P:cobalamin biosynthetic process"/>
    <property type="evidence" value="ECO:0007669"/>
    <property type="project" value="InterPro"/>
</dbReference>
<dbReference type="Pfam" id="PF11775">
    <property type="entry name" value="CobT_C"/>
    <property type="match status" value="1"/>
</dbReference>
<reference evidence="3 4" key="1">
    <citation type="submission" date="2017-05" db="EMBL/GenBank/DDBJ databases">
        <title>Genomic insights into alkan degradation activity of Oleiphilus messinensis.</title>
        <authorList>
            <person name="Kozyavkin S.A."/>
            <person name="Slesarev A.I."/>
            <person name="Golyshin P.N."/>
            <person name="Korzhenkov A."/>
            <person name="Golyshina O.N."/>
            <person name="Toshchakov S.V."/>
        </authorList>
    </citation>
    <scope>NUCLEOTIDE SEQUENCE [LARGE SCALE GENOMIC DNA]</scope>
    <source>
        <strain evidence="3 4">ME102</strain>
    </source>
</reference>
<dbReference type="AlphaFoldDB" id="A0A1Y0I452"/>
<dbReference type="PROSITE" id="PS50234">
    <property type="entry name" value="VWFA"/>
    <property type="match status" value="1"/>
</dbReference>
<accession>A0A1Y0I452</accession>
<sequence length="612" mass="68822">MSKGFYHSTATAEQRQTALSASNRALPAHRCTDMAGSNTACAHESHPPGNSEVHPVITALIRQRYDLEQQDHPDQQKTKSFLRGLSDLESLLQQHHSAFQFADQIKQYGFSQYLGWLELVRVEALGCPHLAGRAQNVGALIVQGLEHALMRHGDSQPAIWYRLPLAIRQAITEAKLRAPATIPTPEFDLTLSEFDKWVNDQGRFIEKGVEMLARINAQPDLDNLDTITYSRVSLDDPMFSDANGEVDKTNPLETGQTEPNLDDVQAEIVQNDDNVRDEYASTDAPDPVSTLPQSPEISRFPPRETANYPIFTTQFDQVLKASQLANAIDAPLSLAQFDQDLQQHRQTIAKLSKQLQRKIFALQRKNWQFDTDQGRLDTGRLSRLVTSPLATVPLKNESEGKFKDTVISLLIDNSGSMKGEAIKLAWLSTSIIVQALERCSVKTEVLGYTTTSQENNRAYLEWVNCGKPENPGRLNGVRHIIYKEAGETYRRIKRSLGTMLQESLLQENIDGEALWWAYQRILRNPTERRILIVISDGRPMDKATQQANGSHFLEAHLREIITLVEQDPRVELLAIGIGHDVGRYYAKSTRIANAQLLGETLLKQLASLFERE</sequence>
<evidence type="ECO:0000256" key="1">
    <source>
        <dbReference type="SAM" id="MobiDB-lite"/>
    </source>
</evidence>
<dbReference type="InterPro" id="IPR002035">
    <property type="entry name" value="VWF_A"/>
</dbReference>
<dbReference type="InterPro" id="IPR025861">
    <property type="entry name" value="CobT_VWA_dom"/>
</dbReference>
<dbReference type="KEGG" id="ome:OLMES_1168"/>
<evidence type="ECO:0000313" key="4">
    <source>
        <dbReference type="Proteomes" id="UP000196027"/>
    </source>
</evidence>
<dbReference type="SUPFAM" id="SSF53300">
    <property type="entry name" value="vWA-like"/>
    <property type="match status" value="1"/>
</dbReference>
<proteinExistence type="predicted"/>
<dbReference type="Gene3D" id="3.40.50.410">
    <property type="entry name" value="von Willebrand factor, type A domain"/>
    <property type="match status" value="1"/>
</dbReference>
<protein>
    <submittedName>
        <fullName evidence="3">CobT protein</fullName>
    </submittedName>
</protein>
<keyword evidence="4" id="KW-1185">Reference proteome</keyword>
<evidence type="ECO:0000259" key="2">
    <source>
        <dbReference type="PROSITE" id="PS50234"/>
    </source>
</evidence>
<dbReference type="PANTHER" id="PTHR41248">
    <property type="entry name" value="NORD PROTEIN"/>
    <property type="match status" value="1"/>
</dbReference>
<dbReference type="Proteomes" id="UP000196027">
    <property type="component" value="Chromosome"/>
</dbReference>
<dbReference type="PIRSF" id="PIRSF031715">
    <property type="entry name" value="Cob_chel_CobT"/>
    <property type="match status" value="1"/>
</dbReference>